<dbReference type="InterPro" id="IPR013762">
    <property type="entry name" value="Integrase-like_cat_sf"/>
</dbReference>
<comment type="caution">
    <text evidence="4">The sequence shown here is derived from an EMBL/GenBank/DDBJ whole genome shotgun (WGS) entry which is preliminary data.</text>
</comment>
<dbReference type="Proteomes" id="UP001575622">
    <property type="component" value="Unassembled WGS sequence"/>
</dbReference>
<feature type="region of interest" description="Disordered" evidence="2">
    <location>
        <begin position="50"/>
        <end position="76"/>
    </location>
</feature>
<dbReference type="InterPro" id="IPR011010">
    <property type="entry name" value="DNA_brk_join_enz"/>
</dbReference>
<feature type="compositionally biased region" description="Polar residues" evidence="2">
    <location>
        <begin position="63"/>
        <end position="76"/>
    </location>
</feature>
<organism evidence="4 5">
    <name type="scientific">Paenibacillus oleatilyticus</name>
    <dbReference type="NCBI Taxonomy" id="2594886"/>
    <lineage>
        <taxon>Bacteria</taxon>
        <taxon>Bacillati</taxon>
        <taxon>Bacillota</taxon>
        <taxon>Bacilli</taxon>
        <taxon>Bacillales</taxon>
        <taxon>Paenibacillaceae</taxon>
        <taxon>Paenibacillus</taxon>
    </lineage>
</organism>
<dbReference type="Pfam" id="PF00589">
    <property type="entry name" value="Phage_integrase"/>
    <property type="match status" value="1"/>
</dbReference>
<protein>
    <submittedName>
        <fullName evidence="4">Tyrosine-type recombinase/integrase</fullName>
    </submittedName>
</protein>
<dbReference type="EMBL" id="JBHDLN010000026">
    <property type="protein sequence ID" value="MFB0846868.1"/>
    <property type="molecule type" value="Genomic_DNA"/>
</dbReference>
<name>A0ABV4VB41_9BACL</name>
<accession>A0ABV4VB41</accession>
<dbReference type="SUPFAM" id="SSF56349">
    <property type="entry name" value="DNA breaking-rejoining enzymes"/>
    <property type="match status" value="1"/>
</dbReference>
<keyword evidence="5" id="KW-1185">Reference proteome</keyword>
<dbReference type="RefSeq" id="WP_373956827.1">
    <property type="nucleotide sequence ID" value="NZ_JBHDLN010000026.1"/>
</dbReference>
<evidence type="ECO:0000259" key="3">
    <source>
        <dbReference type="PROSITE" id="PS51898"/>
    </source>
</evidence>
<evidence type="ECO:0000256" key="2">
    <source>
        <dbReference type="SAM" id="MobiDB-lite"/>
    </source>
</evidence>
<feature type="domain" description="Tyr recombinase" evidence="3">
    <location>
        <begin position="1"/>
        <end position="53"/>
    </location>
</feature>
<evidence type="ECO:0000313" key="5">
    <source>
        <dbReference type="Proteomes" id="UP001575622"/>
    </source>
</evidence>
<reference evidence="4 5" key="1">
    <citation type="submission" date="2024-09" db="EMBL/GenBank/DDBJ databases">
        <authorList>
            <person name="Makale K.P.P."/>
            <person name="Makhzoum A."/>
            <person name="Rantong G."/>
            <person name="Rahube T.O."/>
        </authorList>
    </citation>
    <scope>NUCLEOTIDE SEQUENCE [LARGE SCALE GENOMIC DNA]</scope>
    <source>
        <strain evidence="4 5">KM_D13</strain>
    </source>
</reference>
<keyword evidence="1" id="KW-0233">DNA recombination</keyword>
<evidence type="ECO:0000313" key="4">
    <source>
        <dbReference type="EMBL" id="MFB0846868.1"/>
    </source>
</evidence>
<sequence>MRLHDLRHTSGSLLFEAGEQMKSIQERLRHSREQTISDIYVHVSKKKKKQTAKAFDKFDPKASGTSLAPTSENEAN</sequence>
<gene>
    <name evidence="4" type="ORF">ACEU3E_32250</name>
</gene>
<dbReference type="InterPro" id="IPR002104">
    <property type="entry name" value="Integrase_catalytic"/>
</dbReference>
<proteinExistence type="predicted"/>
<dbReference type="PROSITE" id="PS51898">
    <property type="entry name" value="TYR_RECOMBINASE"/>
    <property type="match status" value="1"/>
</dbReference>
<evidence type="ECO:0000256" key="1">
    <source>
        <dbReference type="ARBA" id="ARBA00023172"/>
    </source>
</evidence>
<dbReference type="Gene3D" id="1.10.443.10">
    <property type="entry name" value="Intergrase catalytic core"/>
    <property type="match status" value="1"/>
</dbReference>